<evidence type="ECO:0000256" key="2">
    <source>
        <dbReference type="ARBA" id="ARBA00022723"/>
    </source>
</evidence>
<protein>
    <recommendedName>
        <fullName evidence="7">Annexin</fullName>
    </recommendedName>
</protein>
<dbReference type="PROSITE" id="PS51897">
    <property type="entry name" value="ANNEXIN_2"/>
    <property type="match status" value="4"/>
</dbReference>
<dbReference type="Proteomes" id="UP000239757">
    <property type="component" value="Unassembled WGS sequence"/>
</dbReference>
<dbReference type="PANTHER" id="PTHR10502:SF102">
    <property type="entry name" value="ANNEXIN B11"/>
    <property type="match status" value="1"/>
</dbReference>
<keyword evidence="3 7" id="KW-0677">Repeat</keyword>
<dbReference type="GO" id="GO:0009651">
    <property type="term" value="P:response to salt stress"/>
    <property type="evidence" value="ECO:0007669"/>
    <property type="project" value="TreeGrafter"/>
</dbReference>
<organism evidence="8 9">
    <name type="scientific">Gossypium barbadense</name>
    <name type="common">Sea Island cotton</name>
    <name type="synonym">Hibiscus barbadensis</name>
    <dbReference type="NCBI Taxonomy" id="3634"/>
    <lineage>
        <taxon>Eukaryota</taxon>
        <taxon>Viridiplantae</taxon>
        <taxon>Streptophyta</taxon>
        <taxon>Embryophyta</taxon>
        <taxon>Tracheophyta</taxon>
        <taxon>Spermatophyta</taxon>
        <taxon>Magnoliopsida</taxon>
        <taxon>eudicotyledons</taxon>
        <taxon>Gunneridae</taxon>
        <taxon>Pentapetalae</taxon>
        <taxon>rosids</taxon>
        <taxon>malvids</taxon>
        <taxon>Malvales</taxon>
        <taxon>Malvaceae</taxon>
        <taxon>Malvoideae</taxon>
        <taxon>Gossypium</taxon>
    </lineage>
</organism>
<comment type="domain">
    <text evidence="7">A pair of annexin repeats may form one binding site for calcium and phospholipid.</text>
</comment>
<dbReference type="PRINTS" id="PR00196">
    <property type="entry name" value="ANNEXIN"/>
</dbReference>
<dbReference type="PROSITE" id="PS00223">
    <property type="entry name" value="ANNEXIN_1"/>
    <property type="match status" value="1"/>
</dbReference>
<dbReference type="GO" id="GO:0009408">
    <property type="term" value="P:response to heat"/>
    <property type="evidence" value="ECO:0007669"/>
    <property type="project" value="TreeGrafter"/>
</dbReference>
<evidence type="ECO:0000256" key="4">
    <source>
        <dbReference type="ARBA" id="ARBA00022837"/>
    </source>
</evidence>
<dbReference type="FunFam" id="1.10.220.10:FF:000015">
    <property type="entry name" value="Annexin"/>
    <property type="match status" value="1"/>
</dbReference>
<dbReference type="GO" id="GO:0009414">
    <property type="term" value="P:response to water deprivation"/>
    <property type="evidence" value="ECO:0007669"/>
    <property type="project" value="TreeGrafter"/>
</dbReference>
<keyword evidence="5 7" id="KW-0041">Annexin</keyword>
<keyword evidence="6 7" id="KW-0111">Calcium/phospholipid-binding</keyword>
<reference evidence="8 9" key="1">
    <citation type="submission" date="2015-01" db="EMBL/GenBank/DDBJ databases">
        <title>Genome of allotetraploid Gossypium barbadense reveals genomic plasticity and fiber elongation in cotton evolution.</title>
        <authorList>
            <person name="Chen X."/>
            <person name="Liu X."/>
            <person name="Zhao B."/>
            <person name="Zheng H."/>
            <person name="Hu Y."/>
            <person name="Lu G."/>
            <person name="Yang C."/>
            <person name="Chen J."/>
            <person name="Shan C."/>
            <person name="Zhang L."/>
            <person name="Zhou Y."/>
            <person name="Wang L."/>
            <person name="Guo W."/>
            <person name="Bai Y."/>
            <person name="Ruan J."/>
            <person name="Shangguan X."/>
            <person name="Mao Y."/>
            <person name="Jiang J."/>
            <person name="Zhu Y."/>
            <person name="Lei J."/>
            <person name="Kang H."/>
            <person name="Chen S."/>
            <person name="He X."/>
            <person name="Wang R."/>
            <person name="Wang Y."/>
            <person name="Chen J."/>
            <person name="Wang L."/>
            <person name="Yu S."/>
            <person name="Wang B."/>
            <person name="Wei J."/>
            <person name="Song S."/>
            <person name="Lu X."/>
            <person name="Gao Z."/>
            <person name="Gu W."/>
            <person name="Deng X."/>
            <person name="Ma D."/>
            <person name="Wang S."/>
            <person name="Liang W."/>
            <person name="Fang L."/>
            <person name="Cai C."/>
            <person name="Zhu X."/>
            <person name="Zhou B."/>
            <person name="Zhang Y."/>
            <person name="Chen Z."/>
            <person name="Xu S."/>
            <person name="Zhu R."/>
            <person name="Wang S."/>
            <person name="Zhang T."/>
            <person name="Zhao G."/>
        </authorList>
    </citation>
    <scope>NUCLEOTIDE SEQUENCE [LARGE SCALE GENOMIC DNA]</scope>
    <source>
        <strain evidence="9">cv. Xinhai21</strain>
        <tissue evidence="8">Leaf</tissue>
    </source>
</reference>
<dbReference type="InterPro" id="IPR018502">
    <property type="entry name" value="Annexin_repeat"/>
</dbReference>
<dbReference type="GO" id="GO:0009409">
    <property type="term" value="P:response to cold"/>
    <property type="evidence" value="ECO:0007669"/>
    <property type="project" value="TreeGrafter"/>
</dbReference>
<dbReference type="SMART" id="SM00335">
    <property type="entry name" value="ANX"/>
    <property type="match status" value="4"/>
</dbReference>
<proteinExistence type="inferred from homology"/>
<keyword evidence="4 7" id="KW-0106">Calcium</keyword>
<comment type="similarity">
    <text evidence="1 7">Belongs to the annexin family.</text>
</comment>
<dbReference type="FunFam" id="1.10.220.10:FF:000002">
    <property type="entry name" value="Annexin"/>
    <property type="match status" value="1"/>
</dbReference>
<evidence type="ECO:0000256" key="6">
    <source>
        <dbReference type="ARBA" id="ARBA00023302"/>
    </source>
</evidence>
<evidence type="ECO:0000256" key="1">
    <source>
        <dbReference type="ARBA" id="ARBA00007831"/>
    </source>
</evidence>
<dbReference type="SUPFAM" id="SSF47874">
    <property type="entry name" value="Annexin"/>
    <property type="match status" value="1"/>
</dbReference>
<gene>
    <name evidence="8" type="ORF">GOBAR_AA16372</name>
</gene>
<dbReference type="AlphaFoldDB" id="A0A2P5XLU2"/>
<evidence type="ECO:0000313" key="9">
    <source>
        <dbReference type="Proteomes" id="UP000239757"/>
    </source>
</evidence>
<evidence type="ECO:0000256" key="5">
    <source>
        <dbReference type="ARBA" id="ARBA00023216"/>
    </source>
</evidence>
<dbReference type="Gene3D" id="1.10.220.10">
    <property type="entry name" value="Annexin"/>
    <property type="match status" value="4"/>
</dbReference>
<dbReference type="PANTHER" id="PTHR10502">
    <property type="entry name" value="ANNEXIN"/>
    <property type="match status" value="1"/>
</dbReference>
<dbReference type="FunFam" id="1.10.220.10:FF:000008">
    <property type="entry name" value="Annexin"/>
    <property type="match status" value="1"/>
</dbReference>
<dbReference type="InterPro" id="IPR018252">
    <property type="entry name" value="Annexin_repeat_CS"/>
</dbReference>
<dbReference type="GO" id="GO:0001786">
    <property type="term" value="F:phosphatidylserine binding"/>
    <property type="evidence" value="ECO:0007669"/>
    <property type="project" value="TreeGrafter"/>
</dbReference>
<dbReference type="InterPro" id="IPR001464">
    <property type="entry name" value="Annexin"/>
</dbReference>
<evidence type="ECO:0000256" key="7">
    <source>
        <dbReference type="RuleBase" id="RU003540"/>
    </source>
</evidence>
<dbReference type="GO" id="GO:0005544">
    <property type="term" value="F:calcium-dependent phospholipid binding"/>
    <property type="evidence" value="ECO:0007669"/>
    <property type="project" value="UniProtKB-KW"/>
</dbReference>
<evidence type="ECO:0000313" key="8">
    <source>
        <dbReference type="EMBL" id="PPS04309.1"/>
    </source>
</evidence>
<dbReference type="GO" id="GO:0005737">
    <property type="term" value="C:cytoplasm"/>
    <property type="evidence" value="ECO:0007669"/>
    <property type="project" value="TreeGrafter"/>
</dbReference>
<dbReference type="InterPro" id="IPR037104">
    <property type="entry name" value="Annexin_sf"/>
</dbReference>
<dbReference type="GO" id="GO:0005509">
    <property type="term" value="F:calcium ion binding"/>
    <property type="evidence" value="ECO:0007669"/>
    <property type="project" value="InterPro"/>
</dbReference>
<dbReference type="EMBL" id="KZ664625">
    <property type="protein sequence ID" value="PPS04309.1"/>
    <property type="molecule type" value="Genomic_DNA"/>
</dbReference>
<evidence type="ECO:0000256" key="3">
    <source>
        <dbReference type="ARBA" id="ARBA00022737"/>
    </source>
</evidence>
<name>A0A2P5XLU2_GOSBA</name>
<dbReference type="OrthoDB" id="37886at2759"/>
<dbReference type="GO" id="GO:0005886">
    <property type="term" value="C:plasma membrane"/>
    <property type="evidence" value="ECO:0007669"/>
    <property type="project" value="TreeGrafter"/>
</dbReference>
<keyword evidence="2" id="KW-0479">Metal-binding</keyword>
<dbReference type="FunFam" id="1.10.220.10:FF:000001">
    <property type="entry name" value="Annexin"/>
    <property type="match status" value="1"/>
</dbReference>
<dbReference type="Pfam" id="PF00191">
    <property type="entry name" value="Annexin"/>
    <property type="match status" value="4"/>
</dbReference>
<accession>A0A2P5XLU2</accession>
<sequence length="329" mass="36964">MSTLSLSPVLTSPRDDAIQLYRAFKGLGCDTAAVVNILAHRDATQRSLIQHEYSAMYSEDLLKRLVSELRGKLETAVLLWMHDPAGRDAIVIRQALLPDLTNLDAATEVICSRTPSQIQLIKQNYQAKFGVFLEQDIERHTSGDHKKLLLAYVSTSRYEGLEVDREMAMKDAKALYKAGEKRLGTDEKTFICIFSERSRAQLAAISAAYHDIYGGSLKKAVKSETSGKFERGLLTILQCSENPAKYFAKVFNTIVKTKYDSKALHKAMKGLGTDDTTLIRIIVTRTEIDMQYIKAEYLRKYKKTLNDAVHSDTSGHYRTFLLSLLGPNN</sequence>